<protein>
    <submittedName>
        <fullName evidence="2">Uncharacterized protein</fullName>
    </submittedName>
</protein>
<proteinExistence type="predicted"/>
<evidence type="ECO:0000256" key="1">
    <source>
        <dbReference type="SAM" id="MobiDB-lite"/>
    </source>
</evidence>
<gene>
    <name evidence="2" type="ORF">TGP89_240490</name>
</gene>
<feature type="compositionally biased region" description="Low complexity" evidence="1">
    <location>
        <begin position="23"/>
        <end position="33"/>
    </location>
</feature>
<reference evidence="2 3" key="1">
    <citation type="submission" date="2014-03" db="EMBL/GenBank/DDBJ databases">
        <authorList>
            <person name="Sibley D."/>
            <person name="Venepally P."/>
            <person name="Karamycheva S."/>
            <person name="Hadjithomas M."/>
            <person name="Khan A."/>
            <person name="Brunk B."/>
            <person name="Roos D."/>
            <person name="Caler E."/>
            <person name="Lorenzi H."/>
        </authorList>
    </citation>
    <scope>NUCLEOTIDE SEQUENCE [LARGE SCALE GENOMIC DNA]</scope>
    <source>
        <strain evidence="3">p89</strain>
    </source>
</reference>
<dbReference type="OrthoDB" id="331075at2759"/>
<name>A0A086K339_TOXGO</name>
<accession>A0A086K339</accession>
<dbReference type="EMBL" id="AEYI02001323">
    <property type="protein sequence ID" value="KFG38807.1"/>
    <property type="molecule type" value="Genomic_DNA"/>
</dbReference>
<dbReference type="AlphaFoldDB" id="A0A086K339"/>
<evidence type="ECO:0000313" key="3">
    <source>
        <dbReference type="Proteomes" id="UP000028828"/>
    </source>
</evidence>
<feature type="region of interest" description="Disordered" evidence="1">
    <location>
        <begin position="18"/>
        <end position="53"/>
    </location>
</feature>
<evidence type="ECO:0000313" key="2">
    <source>
        <dbReference type="EMBL" id="KFG38807.1"/>
    </source>
</evidence>
<sequence length="143" mass="15654">MAKMGTDCASDVAVSNVDEQKYSSSAPGSSGTAADDDVTGGKSRCPRQAWESPTLPRERLCNSVVPDFPESRGAVVWKNNVLKSSFRDDDFFKVRMQNGDHVHLLTQFTRSVSANNNDDDAVVVLDDPGEDLSRLIREFSNQA</sequence>
<dbReference type="Proteomes" id="UP000028828">
    <property type="component" value="Unassembled WGS sequence"/>
</dbReference>
<comment type="caution">
    <text evidence="2">The sequence shown here is derived from an EMBL/GenBank/DDBJ whole genome shotgun (WGS) entry which is preliminary data.</text>
</comment>
<organism evidence="2 3">
    <name type="scientific">Toxoplasma gondii p89</name>
    <dbReference type="NCBI Taxonomy" id="943119"/>
    <lineage>
        <taxon>Eukaryota</taxon>
        <taxon>Sar</taxon>
        <taxon>Alveolata</taxon>
        <taxon>Apicomplexa</taxon>
        <taxon>Conoidasida</taxon>
        <taxon>Coccidia</taxon>
        <taxon>Eucoccidiorida</taxon>
        <taxon>Eimeriorina</taxon>
        <taxon>Sarcocystidae</taxon>
        <taxon>Toxoplasma</taxon>
    </lineage>
</organism>
<dbReference type="VEuPathDB" id="ToxoDB:TGP89_240490"/>